<sequence length="129" mass="14461">MELSLADFWCCDAADYFVCGDHDYVTWFRIMLGEGVSACRSCFFDSLQTVTLVKDGVSPYHLISLQMKLLAFDSFWIEEWVVTVDHTLREGNACVDILAKKGANSISSLVMLETPHTELSNLLLADAWG</sequence>
<dbReference type="PANTHER" id="PTHR34023:SF5">
    <property type="entry name" value="RNASE H TYPE-1 DOMAIN-CONTAINING PROTEIN"/>
    <property type="match status" value="1"/>
</dbReference>
<dbReference type="EMBL" id="LXQA010026431">
    <property type="protein sequence ID" value="MCH94076.1"/>
    <property type="molecule type" value="Genomic_DNA"/>
</dbReference>
<dbReference type="Proteomes" id="UP000265520">
    <property type="component" value="Unassembled WGS sequence"/>
</dbReference>
<feature type="non-terminal residue" evidence="1">
    <location>
        <position position="129"/>
    </location>
</feature>
<dbReference type="PANTHER" id="PTHR34023">
    <property type="entry name" value="RNASE H DOMAIN-CONTAINING PROTEIN"/>
    <property type="match status" value="1"/>
</dbReference>
<keyword evidence="2" id="KW-1185">Reference proteome</keyword>
<organism evidence="1 2">
    <name type="scientific">Trifolium medium</name>
    <dbReference type="NCBI Taxonomy" id="97028"/>
    <lineage>
        <taxon>Eukaryota</taxon>
        <taxon>Viridiplantae</taxon>
        <taxon>Streptophyta</taxon>
        <taxon>Embryophyta</taxon>
        <taxon>Tracheophyta</taxon>
        <taxon>Spermatophyta</taxon>
        <taxon>Magnoliopsida</taxon>
        <taxon>eudicotyledons</taxon>
        <taxon>Gunneridae</taxon>
        <taxon>Pentapetalae</taxon>
        <taxon>rosids</taxon>
        <taxon>fabids</taxon>
        <taxon>Fabales</taxon>
        <taxon>Fabaceae</taxon>
        <taxon>Papilionoideae</taxon>
        <taxon>50 kb inversion clade</taxon>
        <taxon>NPAAA clade</taxon>
        <taxon>Hologalegina</taxon>
        <taxon>IRL clade</taxon>
        <taxon>Trifolieae</taxon>
        <taxon>Trifolium</taxon>
    </lineage>
</organism>
<reference evidence="1 2" key="1">
    <citation type="journal article" date="2018" name="Front. Plant Sci.">
        <title>Red Clover (Trifolium pratense) and Zigzag Clover (T. medium) - A Picture of Genomic Similarities and Differences.</title>
        <authorList>
            <person name="Dluhosova J."/>
            <person name="Istvanek J."/>
            <person name="Nedelnik J."/>
            <person name="Repkova J."/>
        </authorList>
    </citation>
    <scope>NUCLEOTIDE SEQUENCE [LARGE SCALE GENOMIC DNA]</scope>
    <source>
        <strain evidence="2">cv. 10/8</strain>
        <tissue evidence="1">Leaf</tissue>
    </source>
</reference>
<protein>
    <submittedName>
        <fullName evidence="1">Putative ribonuclease H protein</fullName>
    </submittedName>
</protein>
<proteinExistence type="predicted"/>
<accession>A0A392N2N2</accession>
<evidence type="ECO:0000313" key="1">
    <source>
        <dbReference type="EMBL" id="MCH94076.1"/>
    </source>
</evidence>
<gene>
    <name evidence="1" type="ORF">A2U01_0015031</name>
</gene>
<comment type="caution">
    <text evidence="1">The sequence shown here is derived from an EMBL/GenBank/DDBJ whole genome shotgun (WGS) entry which is preliminary data.</text>
</comment>
<dbReference type="AlphaFoldDB" id="A0A392N2N2"/>
<name>A0A392N2N2_9FABA</name>
<evidence type="ECO:0000313" key="2">
    <source>
        <dbReference type="Proteomes" id="UP000265520"/>
    </source>
</evidence>